<dbReference type="Pfam" id="PF00155">
    <property type="entry name" value="Aminotran_1_2"/>
    <property type="match status" value="1"/>
</dbReference>
<dbReference type="InterPro" id="IPR001917">
    <property type="entry name" value="Aminotrans_II_pyridoxalP_BS"/>
</dbReference>
<feature type="domain" description="Aminotransferase class I/classII large" evidence="7">
    <location>
        <begin position="57"/>
        <end position="170"/>
    </location>
</feature>
<proteinExistence type="inferred from homology"/>
<sequence>MDRQGGEAAGCNANAPSRLDISTPYGSWTVSRSPSPAPLLRVTSSPLGMPLSLLQKHRLRLVATDGAFSMDGDIAPLREICQLAQKYDALVFIDECHATGFLGPSGRGTDELLGVMDKVTIINSTLGKALGGAAGGYTTGPKPLIDLLRQRSRPYLFSNSLPPAVVGCASKA</sequence>
<evidence type="ECO:0000256" key="6">
    <source>
        <dbReference type="RuleBase" id="RU003693"/>
    </source>
</evidence>
<dbReference type="AlphaFoldDB" id="A0A8C0AM79"/>
<evidence type="ECO:0000259" key="7">
    <source>
        <dbReference type="Pfam" id="PF00155"/>
    </source>
</evidence>
<dbReference type="GO" id="GO:0005739">
    <property type="term" value="C:mitochondrion"/>
    <property type="evidence" value="ECO:0007669"/>
    <property type="project" value="TreeGrafter"/>
</dbReference>
<dbReference type="PANTHER" id="PTHR13693:SF102">
    <property type="entry name" value="2-AMINO-3-KETOBUTYRATE COENZYME A LIGASE, MITOCHONDRIAL"/>
    <property type="match status" value="1"/>
</dbReference>
<keyword evidence="9" id="KW-1185">Reference proteome</keyword>
<dbReference type="InterPro" id="IPR015424">
    <property type="entry name" value="PyrdxlP-dep_Trfase"/>
</dbReference>
<organism evidence="8 9">
    <name type="scientific">Buteo japonicus</name>
    <dbReference type="NCBI Taxonomy" id="224669"/>
    <lineage>
        <taxon>Eukaryota</taxon>
        <taxon>Metazoa</taxon>
        <taxon>Chordata</taxon>
        <taxon>Craniata</taxon>
        <taxon>Vertebrata</taxon>
        <taxon>Euteleostomi</taxon>
        <taxon>Archelosauria</taxon>
        <taxon>Archosauria</taxon>
        <taxon>Dinosauria</taxon>
        <taxon>Saurischia</taxon>
        <taxon>Theropoda</taxon>
        <taxon>Coelurosauria</taxon>
        <taxon>Aves</taxon>
        <taxon>Neognathae</taxon>
        <taxon>Neoaves</taxon>
        <taxon>Telluraves</taxon>
        <taxon>Accipitrimorphae</taxon>
        <taxon>Accipitriformes</taxon>
        <taxon>Accipitridae</taxon>
        <taxon>Accipitrinae</taxon>
        <taxon>Buteo</taxon>
    </lineage>
</organism>
<protein>
    <recommendedName>
        <fullName evidence="7">Aminotransferase class I/classII large domain-containing protein</fullName>
    </recommendedName>
</protein>
<dbReference type="InterPro" id="IPR015421">
    <property type="entry name" value="PyrdxlP-dep_Trfase_major"/>
</dbReference>
<dbReference type="GO" id="GO:0030170">
    <property type="term" value="F:pyridoxal phosphate binding"/>
    <property type="evidence" value="ECO:0007669"/>
    <property type="project" value="InterPro"/>
</dbReference>
<dbReference type="Ensembl" id="ENSBJAT00000001191.1">
    <property type="protein sequence ID" value="ENSBJAP00000001164.1"/>
    <property type="gene ID" value="ENSBJAG00000000882.1"/>
</dbReference>
<dbReference type="Gene3D" id="3.40.640.10">
    <property type="entry name" value="Type I PLP-dependent aspartate aminotransferase-like (Major domain)"/>
    <property type="match status" value="1"/>
</dbReference>
<dbReference type="Proteomes" id="UP000694555">
    <property type="component" value="Unplaced"/>
</dbReference>
<dbReference type="InterPro" id="IPR050087">
    <property type="entry name" value="AON_synthase_class-II"/>
</dbReference>
<evidence type="ECO:0000313" key="8">
    <source>
        <dbReference type="Ensembl" id="ENSBJAP00000001164.1"/>
    </source>
</evidence>
<evidence type="ECO:0000313" key="9">
    <source>
        <dbReference type="Proteomes" id="UP000694555"/>
    </source>
</evidence>
<comment type="cofactor">
    <cofactor evidence="1 6">
        <name>pyridoxal 5'-phosphate</name>
        <dbReference type="ChEBI" id="CHEBI:597326"/>
    </cofactor>
</comment>
<evidence type="ECO:0000256" key="3">
    <source>
        <dbReference type="ARBA" id="ARBA00022679"/>
    </source>
</evidence>
<dbReference type="PANTHER" id="PTHR13693">
    <property type="entry name" value="CLASS II AMINOTRANSFERASE/8-AMINO-7-OXONONANOATE SYNTHASE"/>
    <property type="match status" value="1"/>
</dbReference>
<keyword evidence="4 6" id="KW-0663">Pyridoxal phosphate</keyword>
<reference evidence="8" key="1">
    <citation type="submission" date="2025-08" db="UniProtKB">
        <authorList>
            <consortium name="Ensembl"/>
        </authorList>
    </citation>
    <scope>IDENTIFICATION</scope>
</reference>
<dbReference type="InterPro" id="IPR004839">
    <property type="entry name" value="Aminotransferase_I/II_large"/>
</dbReference>
<dbReference type="PROSITE" id="PS00599">
    <property type="entry name" value="AA_TRANSFER_CLASS_2"/>
    <property type="match status" value="1"/>
</dbReference>
<evidence type="ECO:0000256" key="2">
    <source>
        <dbReference type="ARBA" id="ARBA00008392"/>
    </source>
</evidence>
<keyword evidence="3" id="KW-0808">Transferase</keyword>
<comment type="similarity">
    <text evidence="2 6">Belongs to the class-II pyridoxal-phosphate-dependent aminotransferase family.</text>
</comment>
<evidence type="ECO:0000256" key="1">
    <source>
        <dbReference type="ARBA" id="ARBA00001933"/>
    </source>
</evidence>
<dbReference type="GO" id="GO:0016746">
    <property type="term" value="F:acyltransferase activity"/>
    <property type="evidence" value="ECO:0007669"/>
    <property type="project" value="UniProtKB-KW"/>
</dbReference>
<dbReference type="SUPFAM" id="SSF53383">
    <property type="entry name" value="PLP-dependent transferases"/>
    <property type="match status" value="1"/>
</dbReference>
<evidence type="ECO:0000256" key="5">
    <source>
        <dbReference type="ARBA" id="ARBA00023315"/>
    </source>
</evidence>
<evidence type="ECO:0000256" key="4">
    <source>
        <dbReference type="ARBA" id="ARBA00022898"/>
    </source>
</evidence>
<keyword evidence="5" id="KW-0012">Acyltransferase</keyword>
<name>A0A8C0AM79_9AVES</name>
<reference evidence="8" key="2">
    <citation type="submission" date="2025-09" db="UniProtKB">
        <authorList>
            <consortium name="Ensembl"/>
        </authorList>
    </citation>
    <scope>IDENTIFICATION</scope>
</reference>
<accession>A0A8C0AM79</accession>